<dbReference type="GO" id="GO:0022857">
    <property type="term" value="F:transmembrane transporter activity"/>
    <property type="evidence" value="ECO:0007669"/>
    <property type="project" value="InterPro"/>
</dbReference>
<accession>A0AAV7JXX3</accession>
<dbReference type="SUPFAM" id="SSF103473">
    <property type="entry name" value="MFS general substrate transporter"/>
    <property type="match status" value="1"/>
</dbReference>
<feature type="transmembrane region" description="Helical" evidence="5">
    <location>
        <begin position="105"/>
        <end position="125"/>
    </location>
</feature>
<feature type="transmembrane region" description="Helical" evidence="5">
    <location>
        <begin position="162"/>
        <end position="183"/>
    </location>
</feature>
<feature type="domain" description="Major facilitator superfamily (MFS) profile" evidence="6">
    <location>
        <begin position="1"/>
        <end position="442"/>
    </location>
</feature>
<keyword evidence="2 5" id="KW-0812">Transmembrane</keyword>
<dbReference type="InterPro" id="IPR005828">
    <property type="entry name" value="MFS_sugar_transport-like"/>
</dbReference>
<evidence type="ECO:0000256" key="4">
    <source>
        <dbReference type="ARBA" id="ARBA00023136"/>
    </source>
</evidence>
<dbReference type="InterPro" id="IPR036259">
    <property type="entry name" value="MFS_trans_sf"/>
</dbReference>
<dbReference type="InterPro" id="IPR020846">
    <property type="entry name" value="MFS_dom"/>
</dbReference>
<dbReference type="GO" id="GO:0016020">
    <property type="term" value="C:membrane"/>
    <property type="evidence" value="ECO:0007669"/>
    <property type="project" value="UniProtKB-SubCell"/>
</dbReference>
<comment type="subcellular location">
    <subcellularLocation>
        <location evidence="1">Membrane</location>
        <topology evidence="1">Multi-pass membrane protein</topology>
    </subcellularLocation>
</comment>
<organism evidence="7 8">
    <name type="scientific">Oopsacas minuta</name>
    <dbReference type="NCBI Taxonomy" id="111878"/>
    <lineage>
        <taxon>Eukaryota</taxon>
        <taxon>Metazoa</taxon>
        <taxon>Porifera</taxon>
        <taxon>Hexactinellida</taxon>
        <taxon>Hexasterophora</taxon>
        <taxon>Lyssacinosida</taxon>
        <taxon>Leucopsacidae</taxon>
        <taxon>Oopsacas</taxon>
    </lineage>
</organism>
<keyword evidence="3 5" id="KW-1133">Transmembrane helix</keyword>
<feature type="transmembrane region" description="Helical" evidence="5">
    <location>
        <begin position="289"/>
        <end position="307"/>
    </location>
</feature>
<feature type="transmembrane region" description="Helical" evidence="5">
    <location>
        <begin position="12"/>
        <end position="29"/>
    </location>
</feature>
<keyword evidence="4 5" id="KW-0472">Membrane</keyword>
<keyword evidence="7" id="KW-0813">Transport</keyword>
<evidence type="ECO:0000259" key="6">
    <source>
        <dbReference type="PROSITE" id="PS50850"/>
    </source>
</evidence>
<dbReference type="AlphaFoldDB" id="A0AAV7JXX3"/>
<dbReference type="Proteomes" id="UP001165289">
    <property type="component" value="Unassembled WGS sequence"/>
</dbReference>
<feature type="transmembrane region" description="Helical" evidence="5">
    <location>
        <begin position="49"/>
        <end position="67"/>
    </location>
</feature>
<dbReference type="EMBL" id="JAKMXF010000255">
    <property type="protein sequence ID" value="KAI6653762.1"/>
    <property type="molecule type" value="Genomic_DNA"/>
</dbReference>
<feature type="transmembrane region" description="Helical" evidence="5">
    <location>
        <begin position="419"/>
        <end position="441"/>
    </location>
</feature>
<dbReference type="PROSITE" id="PS50850">
    <property type="entry name" value="MFS"/>
    <property type="match status" value="1"/>
</dbReference>
<evidence type="ECO:0000256" key="3">
    <source>
        <dbReference type="ARBA" id="ARBA00022989"/>
    </source>
</evidence>
<evidence type="ECO:0000313" key="7">
    <source>
        <dbReference type="EMBL" id="KAI6653762.1"/>
    </source>
</evidence>
<name>A0AAV7JXX3_9METZ</name>
<comment type="caution">
    <text evidence="7">The sequence shown here is derived from an EMBL/GenBank/DDBJ whole genome shotgun (WGS) entry which is preliminary data.</text>
</comment>
<dbReference type="PROSITE" id="PS00217">
    <property type="entry name" value="SUGAR_TRANSPORT_2"/>
    <property type="match status" value="1"/>
</dbReference>
<proteinExistence type="predicted"/>
<evidence type="ECO:0000256" key="5">
    <source>
        <dbReference type="SAM" id="Phobius"/>
    </source>
</evidence>
<dbReference type="Pfam" id="PF00083">
    <property type="entry name" value="Sugar_tr"/>
    <property type="match status" value="1"/>
</dbReference>
<feature type="transmembrane region" description="Helical" evidence="5">
    <location>
        <begin position="360"/>
        <end position="381"/>
    </location>
</feature>
<evidence type="ECO:0000313" key="8">
    <source>
        <dbReference type="Proteomes" id="UP001165289"/>
    </source>
</evidence>
<dbReference type="InterPro" id="IPR005829">
    <property type="entry name" value="Sugar_transporter_CS"/>
</dbReference>
<feature type="transmembrane region" description="Helical" evidence="5">
    <location>
        <begin position="79"/>
        <end position="99"/>
    </location>
</feature>
<dbReference type="Gene3D" id="1.20.1250.20">
    <property type="entry name" value="MFS general substrate transporter like domains"/>
    <property type="match status" value="1"/>
</dbReference>
<dbReference type="PANTHER" id="PTHR48021">
    <property type="match status" value="1"/>
</dbReference>
<dbReference type="InterPro" id="IPR050549">
    <property type="entry name" value="MFS_Trehalose_Transporter"/>
</dbReference>
<feature type="transmembrane region" description="Helical" evidence="5">
    <location>
        <begin position="137"/>
        <end position="156"/>
    </location>
</feature>
<evidence type="ECO:0000256" key="2">
    <source>
        <dbReference type="ARBA" id="ARBA00022692"/>
    </source>
</evidence>
<reference evidence="7 8" key="1">
    <citation type="journal article" date="2023" name="BMC Biol.">
        <title>The compact genome of the sponge Oopsacas minuta (Hexactinellida) is lacking key metazoan core genes.</title>
        <authorList>
            <person name="Santini S."/>
            <person name="Schenkelaars Q."/>
            <person name="Jourda C."/>
            <person name="Duchesne M."/>
            <person name="Belahbib H."/>
            <person name="Rocher C."/>
            <person name="Selva M."/>
            <person name="Riesgo A."/>
            <person name="Vervoort M."/>
            <person name="Leys S.P."/>
            <person name="Kodjabachian L."/>
            <person name="Le Bivic A."/>
            <person name="Borchiellini C."/>
            <person name="Claverie J.M."/>
            <person name="Renard E."/>
        </authorList>
    </citation>
    <scope>NUCLEOTIDE SEQUENCE [LARGE SCALE GENOMIC DNA]</scope>
    <source>
        <strain evidence="7">SPO-2</strain>
    </source>
</reference>
<gene>
    <name evidence="7" type="ORF">LOD99_3266</name>
</gene>
<sequence length="442" mass="49485">MKVPSNKSIRVFHCCMVISLGYVGCVYIDGYSSPIEDELLKARIFTENVYPVFVSISFLTAMISSFISGPLSEWLGCKAVIILFSPFAIIGGFLLVLAHDSNSMILGKMMVGINQGMVITCVPIFNAEIPPPHMRQFYGSMLAIAVRFGVPLTYFLGIWVGASWLALGYVGISSFIVLNVVFLPESPKWLQKKGFTEKAERARNYYYNSLQNEECQKITENLNVELWVPAGASIKEKISSYFVWPVIRPMLVCSSIHLFKTSSSYELLLSFGSHTIERGVNINPNIASLFYGIFLLSGSILFLLIYSKVNWKRWILVTTMIQAISNGLLALVMFLSINIFHCSTTETSILCDILQYSPMILVSSYAFTMAAGWGSLSYWLLGEILHHHYARVSAGIVIFVSYMSAYLNELIAPMIVEYLGPAVVFLGYAIMCLIGFTVQWFY</sequence>
<keyword evidence="8" id="KW-1185">Reference proteome</keyword>
<keyword evidence="7" id="KW-0762">Sugar transport</keyword>
<feature type="transmembrane region" description="Helical" evidence="5">
    <location>
        <begin position="314"/>
        <end position="340"/>
    </location>
</feature>
<protein>
    <submittedName>
        <fullName evidence="7">Sugar transporter ERD6-like 6</fullName>
    </submittedName>
</protein>
<dbReference type="PANTHER" id="PTHR48021:SF1">
    <property type="entry name" value="GH07001P-RELATED"/>
    <property type="match status" value="1"/>
</dbReference>
<feature type="transmembrane region" description="Helical" evidence="5">
    <location>
        <begin position="388"/>
        <end position="407"/>
    </location>
</feature>
<evidence type="ECO:0000256" key="1">
    <source>
        <dbReference type="ARBA" id="ARBA00004141"/>
    </source>
</evidence>